<name>A0AC34PVF4_9BILA</name>
<evidence type="ECO:0000313" key="2">
    <source>
        <dbReference type="WBParaSite" id="JU765_v2.g10401.t1"/>
    </source>
</evidence>
<reference evidence="2" key="1">
    <citation type="submission" date="2022-11" db="UniProtKB">
        <authorList>
            <consortium name="WormBaseParasite"/>
        </authorList>
    </citation>
    <scope>IDENTIFICATION</scope>
</reference>
<protein>
    <submittedName>
        <fullName evidence="2">C-type lectin domain-containing protein</fullName>
    </submittedName>
</protein>
<sequence>MIFLTVFIFLSLLFDGIVGDCPRGSLASLKDSSKCYSFISSTAEFLNAEQTCVDLRGHLASVSDGFLNAFLTENGQNIYGKVNATDFWIGGSDLAVSSNWTWTDGSAWGYTSWASGEPNNNPGSDCVSSRLADGLWLASNCFGRKPFICQVPPLPVVKCPSFCDSEWAFFNESDSCYKAFHNSKWNDAEATCVENGAHLASIHSDAENSFVAALARTGLSQSTPHQSWIGLYTNTRNAQWNWTDSSPVDFYNWAPSQPDNPGGENCVQLFSDNSEWASEAKWYEKYQNYDCNKEVRAFVCKKPSNKV</sequence>
<dbReference type="WBParaSite" id="JU765_v2.g10401.t1">
    <property type="protein sequence ID" value="JU765_v2.g10401.t1"/>
    <property type="gene ID" value="JU765_v2.g10401"/>
</dbReference>
<evidence type="ECO:0000313" key="1">
    <source>
        <dbReference type="Proteomes" id="UP000887576"/>
    </source>
</evidence>
<dbReference type="Proteomes" id="UP000887576">
    <property type="component" value="Unplaced"/>
</dbReference>
<accession>A0AC34PVF4</accession>
<organism evidence="1 2">
    <name type="scientific">Panagrolaimus sp. JU765</name>
    <dbReference type="NCBI Taxonomy" id="591449"/>
    <lineage>
        <taxon>Eukaryota</taxon>
        <taxon>Metazoa</taxon>
        <taxon>Ecdysozoa</taxon>
        <taxon>Nematoda</taxon>
        <taxon>Chromadorea</taxon>
        <taxon>Rhabditida</taxon>
        <taxon>Tylenchina</taxon>
        <taxon>Panagrolaimomorpha</taxon>
        <taxon>Panagrolaimoidea</taxon>
        <taxon>Panagrolaimidae</taxon>
        <taxon>Panagrolaimus</taxon>
    </lineage>
</organism>
<proteinExistence type="predicted"/>